<evidence type="ECO:0000259" key="5">
    <source>
        <dbReference type="Pfam" id="PF00389"/>
    </source>
</evidence>
<dbReference type="Gene3D" id="3.40.50.720">
    <property type="entry name" value="NAD(P)-binding Rossmann-like Domain"/>
    <property type="match status" value="2"/>
</dbReference>
<dbReference type="InterPro" id="IPR006140">
    <property type="entry name" value="D-isomer_DH_NAD-bd"/>
</dbReference>
<name>A0A136LX65_9BACT</name>
<comment type="caution">
    <text evidence="7">The sequence shown here is derived from an EMBL/GenBank/DDBJ whole genome shotgun (WGS) entry which is preliminary data.</text>
</comment>
<dbReference type="Pfam" id="PF02826">
    <property type="entry name" value="2-Hacid_dh_C"/>
    <property type="match status" value="1"/>
</dbReference>
<evidence type="ECO:0000313" key="8">
    <source>
        <dbReference type="Proteomes" id="UP000070457"/>
    </source>
</evidence>
<dbReference type="Pfam" id="PF00389">
    <property type="entry name" value="2-Hacid_dh"/>
    <property type="match status" value="1"/>
</dbReference>
<proteinExistence type="inferred from homology"/>
<dbReference type="InterPro" id="IPR036291">
    <property type="entry name" value="NAD(P)-bd_dom_sf"/>
</dbReference>
<sequence>MKIVSIVSQMQYCPDLLVKLQAFGELVQANEHKADEDRIISLLKDADGAIIGASGVSRIGPDVFAACRKLKVISLLGAGYDFIDIQAATAAGVKVLNARGANSQSVAEHTWGMILGLSKRITESHIATAAGNKSFEPFLGIEMMGKTIGIIGPGEIGRRVAKIAAGFDMNILAHSRSETPVDDLTMVSKQELLKQSDVVVVTVPLNDSTRNMISGEDLALMKPTAILINPAREGLIDKEAVLAALARKRLFGFGMELDINSAADQRFYDFPNVILTPHTAFFTGESEERVDSLAVENILSFFMGSIQNPVN</sequence>
<dbReference type="AlphaFoldDB" id="A0A136LX65"/>
<evidence type="ECO:0000259" key="6">
    <source>
        <dbReference type="Pfam" id="PF02826"/>
    </source>
</evidence>
<keyword evidence="2 4" id="KW-0560">Oxidoreductase</keyword>
<evidence type="ECO:0000256" key="2">
    <source>
        <dbReference type="ARBA" id="ARBA00023002"/>
    </source>
</evidence>
<dbReference type="SUPFAM" id="SSF52283">
    <property type="entry name" value="Formate/glycerate dehydrogenase catalytic domain-like"/>
    <property type="match status" value="1"/>
</dbReference>
<dbReference type="PATRIC" id="fig|1617426.3.peg.1233"/>
<dbReference type="GO" id="GO:0102155">
    <property type="term" value="F:S-sulfolactate dehydrogenase activity"/>
    <property type="evidence" value="ECO:0007669"/>
    <property type="project" value="UniProtKB-EC"/>
</dbReference>
<dbReference type="InterPro" id="IPR050418">
    <property type="entry name" value="D-iso_2-hydroxyacid_DH_PdxB"/>
</dbReference>
<feature type="domain" description="D-isomer specific 2-hydroxyacid dehydrogenase NAD-binding" evidence="6">
    <location>
        <begin position="112"/>
        <end position="280"/>
    </location>
</feature>
<keyword evidence="3" id="KW-0520">NAD</keyword>
<evidence type="ECO:0000256" key="3">
    <source>
        <dbReference type="ARBA" id="ARBA00023027"/>
    </source>
</evidence>
<evidence type="ECO:0000256" key="1">
    <source>
        <dbReference type="ARBA" id="ARBA00005854"/>
    </source>
</evidence>
<accession>A0A136LX65</accession>
<evidence type="ECO:0000256" key="4">
    <source>
        <dbReference type="RuleBase" id="RU003719"/>
    </source>
</evidence>
<dbReference type="PANTHER" id="PTHR43761:SF1">
    <property type="entry name" value="D-ISOMER SPECIFIC 2-HYDROXYACID DEHYDROGENASE CATALYTIC DOMAIN-CONTAINING PROTEIN-RELATED"/>
    <property type="match status" value="1"/>
</dbReference>
<comment type="similarity">
    <text evidence="1 4">Belongs to the D-isomer specific 2-hydroxyacid dehydrogenase family.</text>
</comment>
<dbReference type="EC" id="1.1.1.310" evidence="7"/>
<feature type="domain" description="D-isomer specific 2-hydroxyacid dehydrogenase catalytic" evidence="5">
    <location>
        <begin position="19"/>
        <end position="311"/>
    </location>
</feature>
<dbReference type="EMBL" id="JYNZ01000004">
    <property type="protein sequence ID" value="KXK26251.1"/>
    <property type="molecule type" value="Genomic_DNA"/>
</dbReference>
<evidence type="ECO:0000313" key="7">
    <source>
        <dbReference type="EMBL" id="KXK26251.1"/>
    </source>
</evidence>
<dbReference type="CDD" id="cd05198">
    <property type="entry name" value="formate_dh_like"/>
    <property type="match status" value="1"/>
</dbReference>
<dbReference type="STRING" id="1617426.TR69_WS6001001246"/>
<organism evidence="7 8">
    <name type="scientific">candidate division WS6 bacterium OLB20</name>
    <dbReference type="NCBI Taxonomy" id="1617426"/>
    <lineage>
        <taxon>Bacteria</taxon>
        <taxon>Candidatus Dojkabacteria</taxon>
    </lineage>
</organism>
<dbReference type="PANTHER" id="PTHR43761">
    <property type="entry name" value="D-ISOMER SPECIFIC 2-HYDROXYACID DEHYDROGENASE FAMILY PROTEIN (AFU_ORTHOLOGUE AFUA_1G13630)"/>
    <property type="match status" value="1"/>
</dbReference>
<protein>
    <submittedName>
        <fullName evidence="7">(S)-sulfolactate dehydrogenase</fullName>
        <ecNumber evidence="7">1.1.1.310</ecNumber>
    </submittedName>
</protein>
<dbReference type="Proteomes" id="UP000070457">
    <property type="component" value="Unassembled WGS sequence"/>
</dbReference>
<dbReference type="GO" id="GO:0051287">
    <property type="term" value="F:NAD binding"/>
    <property type="evidence" value="ECO:0007669"/>
    <property type="project" value="InterPro"/>
</dbReference>
<dbReference type="SUPFAM" id="SSF51735">
    <property type="entry name" value="NAD(P)-binding Rossmann-fold domains"/>
    <property type="match status" value="1"/>
</dbReference>
<reference evidence="7 8" key="1">
    <citation type="submission" date="2015-02" db="EMBL/GenBank/DDBJ databases">
        <title>Improved understanding of the partial-nitritation anammox process through 23 genomes representing the majority of the microbial community.</title>
        <authorList>
            <person name="Speth D.R."/>
            <person name="In T Zandt M."/>
            <person name="Guerrero Cruz S."/>
            <person name="Jetten M.S."/>
            <person name="Dutilh B.E."/>
        </authorList>
    </citation>
    <scope>NUCLEOTIDE SEQUENCE [LARGE SCALE GENOMIC DNA]</scope>
    <source>
        <strain evidence="7">OLB20</strain>
    </source>
</reference>
<gene>
    <name evidence="7" type="primary">slcC</name>
    <name evidence="7" type="ORF">TR69_WS6001001246</name>
</gene>
<dbReference type="InterPro" id="IPR006139">
    <property type="entry name" value="D-isomer_2_OHA_DH_cat_dom"/>
</dbReference>